<name>A0A644V3D2_9ZZZZ</name>
<proteinExistence type="predicted"/>
<dbReference type="EMBL" id="VSSQ01000212">
    <property type="protein sequence ID" value="MPL85849.1"/>
    <property type="molecule type" value="Genomic_DNA"/>
</dbReference>
<sequence length="119" mass="13333">MKKNIVRFFSLMLVLALAIPFFSGCKEDNKCRLTVKVQDVTNTSIVIPGAKIVISKEQGSVRAEGTTDSKGEAYFTFDNEAILDINVEKKDENNYTRYGKSTVRLIPGETVEKQVLLQQ</sequence>
<evidence type="ECO:0000313" key="1">
    <source>
        <dbReference type="EMBL" id="MPL85849.1"/>
    </source>
</evidence>
<reference evidence="1" key="1">
    <citation type="submission" date="2019-08" db="EMBL/GenBank/DDBJ databases">
        <authorList>
            <person name="Kucharzyk K."/>
            <person name="Murdoch R.W."/>
            <person name="Higgins S."/>
            <person name="Loffler F."/>
        </authorList>
    </citation>
    <scope>NUCLEOTIDE SEQUENCE</scope>
</reference>
<accession>A0A644V3D2</accession>
<gene>
    <name evidence="1" type="ORF">SDC9_31823</name>
</gene>
<dbReference type="AlphaFoldDB" id="A0A644V3D2"/>
<dbReference type="PROSITE" id="PS51257">
    <property type="entry name" value="PROKAR_LIPOPROTEIN"/>
    <property type="match status" value="1"/>
</dbReference>
<protein>
    <submittedName>
        <fullName evidence="1">Uncharacterized protein</fullName>
    </submittedName>
</protein>
<comment type="caution">
    <text evidence="1">The sequence shown here is derived from an EMBL/GenBank/DDBJ whole genome shotgun (WGS) entry which is preliminary data.</text>
</comment>
<organism evidence="1">
    <name type="scientific">bioreactor metagenome</name>
    <dbReference type="NCBI Taxonomy" id="1076179"/>
    <lineage>
        <taxon>unclassified sequences</taxon>
        <taxon>metagenomes</taxon>
        <taxon>ecological metagenomes</taxon>
    </lineage>
</organism>